<accession>J1HMM2</accession>
<evidence type="ECO:0008006" key="4">
    <source>
        <dbReference type="Google" id="ProtNLM"/>
    </source>
</evidence>
<dbReference type="EMBL" id="AKFS01000114">
    <property type="protein sequence ID" value="EJF46828.1"/>
    <property type="molecule type" value="Genomic_DNA"/>
</dbReference>
<dbReference type="PATRIC" id="fig|1125717.3.peg.780"/>
<evidence type="ECO:0000313" key="3">
    <source>
        <dbReference type="Proteomes" id="UP000004578"/>
    </source>
</evidence>
<keyword evidence="1" id="KW-0732">Signal</keyword>
<name>J1HMM2_9ACTO</name>
<comment type="caution">
    <text evidence="2">The sequence shown here is derived from an EMBL/GenBank/DDBJ whole genome shotgun (WGS) entry which is preliminary data.</text>
</comment>
<evidence type="ECO:0000313" key="2">
    <source>
        <dbReference type="EMBL" id="EJF46828.1"/>
    </source>
</evidence>
<protein>
    <recommendedName>
        <fullName evidence="4">Lipoprotein</fullName>
    </recommendedName>
</protein>
<feature type="signal peptide" evidence="1">
    <location>
        <begin position="1"/>
        <end position="22"/>
    </location>
</feature>
<dbReference type="AlphaFoldDB" id="J1HMM2"/>
<dbReference type="PROSITE" id="PS51257">
    <property type="entry name" value="PROKAR_LIPOPROTEIN"/>
    <property type="match status" value="1"/>
</dbReference>
<evidence type="ECO:0000256" key="1">
    <source>
        <dbReference type="SAM" id="SignalP"/>
    </source>
</evidence>
<gene>
    <name evidence="2" type="ORF">HMPREF1317_0977</name>
</gene>
<reference evidence="2 3" key="1">
    <citation type="submission" date="2012-05" db="EMBL/GenBank/DDBJ databases">
        <authorList>
            <person name="Harkins D.M."/>
            <person name="Madupu R."/>
            <person name="Durkin A.S."/>
            <person name="Torralba M."/>
            <person name="Methe B."/>
            <person name="Sutton G.G."/>
            <person name="Nelson K.E."/>
        </authorList>
    </citation>
    <scope>NUCLEOTIDE SEQUENCE [LARGE SCALE GENOMIC DNA]</scope>
    <source>
        <strain evidence="2 3">F0490</strain>
    </source>
</reference>
<feature type="chain" id="PRO_5038892177" description="Lipoprotein" evidence="1">
    <location>
        <begin position="23"/>
        <end position="335"/>
    </location>
</feature>
<keyword evidence="3" id="KW-1185">Reference proteome</keyword>
<proteinExistence type="predicted"/>
<dbReference type="Proteomes" id="UP000004578">
    <property type="component" value="Unassembled WGS sequence"/>
</dbReference>
<sequence>MRNFRLGALAVCAALAAAVALGACSRELVAQSGANSQSAANLDIDRIASVLSATNDAMTKADAELDTAPLSGRVSQGALEARGAQYALAKASGNAIAPLDFTTSSRIAITNSESWPRAIFHITEADSSSSVLPVLEVFVQDSARSEYQLTSWARLLGGTQFVLPPVGTGSAYVTGNESGFVSSPEMALTQYITMINSGTQDTSAFTADEFTKKYIDDISSLNSSVSAAGTVTAQASATDYPVSGLVLQDGSALVSANFTYTLTYQRTVAGSTMTLGGQTASLSPDGATVEGTATVKYIGTVVMRIPSATAGGQIQVVGGERLIQSVTLDASSKPD</sequence>
<organism evidence="2 3">
    <name type="scientific">Schaalia georgiae F0490</name>
    <dbReference type="NCBI Taxonomy" id="1125717"/>
    <lineage>
        <taxon>Bacteria</taxon>
        <taxon>Bacillati</taxon>
        <taxon>Actinomycetota</taxon>
        <taxon>Actinomycetes</taxon>
        <taxon>Actinomycetales</taxon>
        <taxon>Actinomycetaceae</taxon>
        <taxon>Schaalia</taxon>
    </lineage>
</organism>
<dbReference type="OrthoDB" id="3266092at2"/>
<dbReference type="RefSeq" id="WP_005869231.1">
    <property type="nucleotide sequence ID" value="NZ_AKFS01000114.1"/>
</dbReference>